<feature type="region of interest" description="Disordered" evidence="1">
    <location>
        <begin position="160"/>
        <end position="211"/>
    </location>
</feature>
<dbReference type="EMBL" id="CAUYUJ010014278">
    <property type="protein sequence ID" value="CAK0839208.1"/>
    <property type="molecule type" value="Genomic_DNA"/>
</dbReference>
<comment type="caution">
    <text evidence="2">The sequence shown here is derived from an EMBL/GenBank/DDBJ whole genome shotgun (WGS) entry which is preliminary data.</text>
</comment>
<name>A0ABN9T2M3_9DINO</name>
<gene>
    <name evidence="2" type="ORF">PCOR1329_LOCUS34941</name>
</gene>
<evidence type="ECO:0000313" key="2">
    <source>
        <dbReference type="EMBL" id="CAK0839208.1"/>
    </source>
</evidence>
<feature type="compositionally biased region" description="Basic and acidic residues" evidence="1">
    <location>
        <begin position="173"/>
        <end position="195"/>
    </location>
</feature>
<keyword evidence="3" id="KW-1185">Reference proteome</keyword>
<accession>A0ABN9T2M3</accession>
<sequence>MDTEVLDGYDTEDETAVNTLKQVMNVSQRMRVLEGCLISTRVADKDCVLNAHAIGAAQEFMRIVEEDSGAVVGPPVTHGGHGGADGIGRAAGCERSSIYSSRRSRPTSLVERLRGEKMEIAAEYIKYWRAKTTFAKEGGGGQSSSLVLHSCVRADRGLAQRVDSASQPPGRQVPHETGARDEARPSAARGPREQAPELPDENAEGGPGQRW</sequence>
<reference evidence="2" key="1">
    <citation type="submission" date="2023-10" db="EMBL/GenBank/DDBJ databases">
        <authorList>
            <person name="Chen Y."/>
            <person name="Shah S."/>
            <person name="Dougan E. K."/>
            <person name="Thang M."/>
            <person name="Chan C."/>
        </authorList>
    </citation>
    <scope>NUCLEOTIDE SEQUENCE [LARGE SCALE GENOMIC DNA]</scope>
</reference>
<proteinExistence type="predicted"/>
<protein>
    <submittedName>
        <fullName evidence="2">Uncharacterized protein</fullName>
    </submittedName>
</protein>
<evidence type="ECO:0000313" key="3">
    <source>
        <dbReference type="Proteomes" id="UP001189429"/>
    </source>
</evidence>
<evidence type="ECO:0000256" key="1">
    <source>
        <dbReference type="SAM" id="MobiDB-lite"/>
    </source>
</evidence>
<dbReference type="Proteomes" id="UP001189429">
    <property type="component" value="Unassembled WGS sequence"/>
</dbReference>
<organism evidence="2 3">
    <name type="scientific">Prorocentrum cordatum</name>
    <dbReference type="NCBI Taxonomy" id="2364126"/>
    <lineage>
        <taxon>Eukaryota</taxon>
        <taxon>Sar</taxon>
        <taxon>Alveolata</taxon>
        <taxon>Dinophyceae</taxon>
        <taxon>Prorocentrales</taxon>
        <taxon>Prorocentraceae</taxon>
        <taxon>Prorocentrum</taxon>
    </lineage>
</organism>